<comment type="caution">
    <text evidence="1">The sequence shown here is derived from an EMBL/GenBank/DDBJ whole genome shotgun (WGS) entry which is preliminary data.</text>
</comment>
<evidence type="ECO:0000313" key="2">
    <source>
        <dbReference type="Proteomes" id="UP001204772"/>
    </source>
</evidence>
<protein>
    <submittedName>
        <fullName evidence="1">Viral A-type inclusion protein</fullName>
    </submittedName>
</protein>
<name>A0ABT1FKW8_9BACT</name>
<sequence>MKNIIIAFGIVLFASACSEDKGSVEQTEKEVFVIHDEVMPKMGQLMELKTGLSKEISAIDSLVKITPNDSLQKRKEEALALSVALTEADQGMMNWMHDYNGDSLKALSGEEAIKAMNAEKTKISAVRDKMLESMAKAEQFLKK</sequence>
<dbReference type="PROSITE" id="PS51257">
    <property type="entry name" value="PROKAR_LIPOPROTEIN"/>
    <property type="match status" value="1"/>
</dbReference>
<accession>A0ABT1FKW8</accession>
<proteinExistence type="predicted"/>
<reference evidence="1 2" key="1">
    <citation type="submission" date="2022-06" db="EMBL/GenBank/DDBJ databases">
        <title>Runella sp. S5 genome sequencing.</title>
        <authorList>
            <person name="Park S."/>
        </authorList>
    </citation>
    <scope>NUCLEOTIDE SEQUENCE [LARGE SCALE GENOMIC DNA]</scope>
    <source>
        <strain evidence="1 2">S5</strain>
    </source>
</reference>
<organism evidence="1 2">
    <name type="scientific">Runella salmonicolor</name>
    <dbReference type="NCBI Taxonomy" id="2950278"/>
    <lineage>
        <taxon>Bacteria</taxon>
        <taxon>Pseudomonadati</taxon>
        <taxon>Bacteroidota</taxon>
        <taxon>Cytophagia</taxon>
        <taxon>Cytophagales</taxon>
        <taxon>Spirosomataceae</taxon>
        <taxon>Runella</taxon>
    </lineage>
</organism>
<dbReference type="Proteomes" id="UP001204772">
    <property type="component" value="Unassembled WGS sequence"/>
</dbReference>
<gene>
    <name evidence="1" type="ORF">NCI00_08120</name>
</gene>
<dbReference type="EMBL" id="JAMZEL010000002">
    <property type="protein sequence ID" value="MCP1382384.1"/>
    <property type="molecule type" value="Genomic_DNA"/>
</dbReference>
<dbReference type="RefSeq" id="WP_253526602.1">
    <property type="nucleotide sequence ID" value="NZ_JAMZEL010000002.1"/>
</dbReference>
<keyword evidence="2" id="KW-1185">Reference proteome</keyword>
<evidence type="ECO:0000313" key="1">
    <source>
        <dbReference type="EMBL" id="MCP1382384.1"/>
    </source>
</evidence>